<keyword evidence="8 12" id="KW-1133">Transmembrane helix</keyword>
<evidence type="ECO:0000256" key="6">
    <source>
        <dbReference type="ARBA" id="ARBA00022801"/>
    </source>
</evidence>
<evidence type="ECO:0000256" key="11">
    <source>
        <dbReference type="RuleBase" id="RU003983"/>
    </source>
</evidence>
<dbReference type="RefSeq" id="WP_009567117.1">
    <property type="nucleotide sequence ID" value="NZ_AP025160.1"/>
</dbReference>
<keyword evidence="5" id="KW-0479">Metal-binding</keyword>
<evidence type="ECO:0000256" key="2">
    <source>
        <dbReference type="ARBA" id="ARBA00022475"/>
    </source>
</evidence>
<comment type="similarity">
    <text evidence="11">Belongs to the peptidase M48 family.</text>
</comment>
<dbReference type="OMA" id="PRSFAPM"/>
<name>A0A2W1KKL9_ACIFR</name>
<keyword evidence="10 12" id="KW-0472">Membrane</keyword>
<feature type="transmembrane region" description="Helical" evidence="12">
    <location>
        <begin position="12"/>
        <end position="33"/>
    </location>
</feature>
<feature type="transmembrane region" description="Helical" evidence="12">
    <location>
        <begin position="39"/>
        <end position="57"/>
    </location>
</feature>
<protein>
    <submittedName>
        <fullName evidence="14">Peptidase M48</fullName>
    </submittedName>
</protein>
<evidence type="ECO:0000256" key="1">
    <source>
        <dbReference type="ARBA" id="ARBA00004651"/>
    </source>
</evidence>
<keyword evidence="7 11" id="KW-0862">Zinc</keyword>
<keyword evidence="9 11" id="KW-0482">Metalloprotease</keyword>
<feature type="transmembrane region" description="Helical" evidence="12">
    <location>
        <begin position="149"/>
        <end position="175"/>
    </location>
</feature>
<sequence length="313" mass="35978">MLRWRWHHLVNWLESTGIISAMLLLMMWIGWLLGGVDTLYVMLGAGILFILFAPRLMPQLLIRRMGAEVITPGQSPLLFDMVQRLSERSGLEHFPTLYHLPTPALNAFSTGLDAHVSLVISDGLLRTLDGRELAAVLAHEISHIRHKDIWVMIVADLFSQMTWTFCLLGQVLILINLPLWIMHKYTMPWGLIFLLMVAPSVSMSLQLVLSRTREFEADRGAMELTHDPQGLASALQKMEDAQEREMKILFPKLGRVAVPSWLRTHPRTEERIRRLFATARPLSHPEIWAWDHGVSLPIAKDLPRWRHLSGFRW</sequence>
<evidence type="ECO:0000259" key="13">
    <source>
        <dbReference type="Pfam" id="PF01435"/>
    </source>
</evidence>
<gene>
    <name evidence="14" type="ORF">DN052_15360</name>
</gene>
<evidence type="ECO:0000256" key="3">
    <source>
        <dbReference type="ARBA" id="ARBA00022670"/>
    </source>
</evidence>
<dbReference type="PANTHER" id="PTHR43221:SF1">
    <property type="entry name" value="PROTEASE HTPX"/>
    <property type="match status" value="1"/>
</dbReference>
<dbReference type="AlphaFoldDB" id="A0A2W1KKL9"/>
<dbReference type="Gene3D" id="3.30.2010.10">
    <property type="entry name" value="Metalloproteases ('zincins'), catalytic domain"/>
    <property type="match status" value="1"/>
</dbReference>
<dbReference type="CDD" id="cd07339">
    <property type="entry name" value="M48B_HtpX_like"/>
    <property type="match status" value="1"/>
</dbReference>
<reference evidence="14 15" key="1">
    <citation type="submission" date="2018-06" db="EMBL/GenBank/DDBJ databases">
        <title>Draft sequence of Acidithiobacillus ferrooxidans CCM 4253.</title>
        <authorList>
            <person name="Moya-Beltran A."/>
            <person name="Castro M."/>
            <person name="Covarrubias P.C."/>
            <person name="Issotta F."/>
            <person name="Janiczek O."/>
            <person name="Mandl M."/>
            <person name="Kucera J."/>
            <person name="Quatrini R."/>
        </authorList>
    </citation>
    <scope>NUCLEOTIDE SEQUENCE [LARGE SCALE GENOMIC DNA]</scope>
    <source>
        <strain evidence="14 15">CCM 4253</strain>
    </source>
</reference>
<evidence type="ECO:0000256" key="5">
    <source>
        <dbReference type="ARBA" id="ARBA00022723"/>
    </source>
</evidence>
<evidence type="ECO:0000256" key="8">
    <source>
        <dbReference type="ARBA" id="ARBA00022989"/>
    </source>
</evidence>
<dbReference type="GO" id="GO:0006508">
    <property type="term" value="P:proteolysis"/>
    <property type="evidence" value="ECO:0007669"/>
    <property type="project" value="UniProtKB-KW"/>
</dbReference>
<evidence type="ECO:0000256" key="9">
    <source>
        <dbReference type="ARBA" id="ARBA00023049"/>
    </source>
</evidence>
<evidence type="ECO:0000256" key="7">
    <source>
        <dbReference type="ARBA" id="ARBA00022833"/>
    </source>
</evidence>
<keyword evidence="2" id="KW-1003">Cell membrane</keyword>
<evidence type="ECO:0000313" key="14">
    <source>
        <dbReference type="EMBL" id="PZD79901.1"/>
    </source>
</evidence>
<keyword evidence="3 11" id="KW-0645">Protease</keyword>
<comment type="subcellular location">
    <subcellularLocation>
        <location evidence="1">Cell membrane</location>
        <topology evidence="1">Multi-pass membrane protein</topology>
    </subcellularLocation>
</comment>
<dbReference type="EMBL" id="QKQP01000012">
    <property type="protein sequence ID" value="PZD79901.1"/>
    <property type="molecule type" value="Genomic_DNA"/>
</dbReference>
<evidence type="ECO:0000256" key="10">
    <source>
        <dbReference type="ARBA" id="ARBA00023136"/>
    </source>
</evidence>
<evidence type="ECO:0000256" key="12">
    <source>
        <dbReference type="SAM" id="Phobius"/>
    </source>
</evidence>
<feature type="transmembrane region" description="Helical" evidence="12">
    <location>
        <begin position="187"/>
        <end position="209"/>
    </location>
</feature>
<keyword evidence="4 12" id="KW-0812">Transmembrane</keyword>
<dbReference type="GO" id="GO:0004222">
    <property type="term" value="F:metalloendopeptidase activity"/>
    <property type="evidence" value="ECO:0007669"/>
    <property type="project" value="InterPro"/>
</dbReference>
<dbReference type="PANTHER" id="PTHR43221">
    <property type="entry name" value="PROTEASE HTPX"/>
    <property type="match status" value="1"/>
</dbReference>
<proteinExistence type="inferred from homology"/>
<feature type="domain" description="Peptidase M48" evidence="13">
    <location>
        <begin position="80"/>
        <end position="276"/>
    </location>
</feature>
<dbReference type="OrthoDB" id="5295941at2"/>
<dbReference type="InterPro" id="IPR050083">
    <property type="entry name" value="HtpX_protease"/>
</dbReference>
<comment type="cofactor">
    <cofactor evidence="11">
        <name>Zn(2+)</name>
        <dbReference type="ChEBI" id="CHEBI:29105"/>
    </cofactor>
    <text evidence="11">Binds 1 zinc ion per subunit.</text>
</comment>
<organism evidence="14 15">
    <name type="scientific">Acidithiobacillus ferrooxidans</name>
    <name type="common">Thiobacillus ferrooxidans</name>
    <dbReference type="NCBI Taxonomy" id="920"/>
    <lineage>
        <taxon>Bacteria</taxon>
        <taxon>Pseudomonadati</taxon>
        <taxon>Pseudomonadota</taxon>
        <taxon>Acidithiobacillia</taxon>
        <taxon>Acidithiobacillales</taxon>
        <taxon>Acidithiobacillaceae</taxon>
        <taxon>Acidithiobacillus</taxon>
    </lineage>
</organism>
<dbReference type="GeneID" id="65281224"/>
<accession>A0A2W1KKL9</accession>
<keyword evidence="6 11" id="KW-0378">Hydrolase</keyword>
<comment type="caution">
    <text evidence="14">The sequence shown here is derived from an EMBL/GenBank/DDBJ whole genome shotgun (WGS) entry which is preliminary data.</text>
</comment>
<dbReference type="GO" id="GO:0046872">
    <property type="term" value="F:metal ion binding"/>
    <property type="evidence" value="ECO:0007669"/>
    <property type="project" value="UniProtKB-KW"/>
</dbReference>
<evidence type="ECO:0000256" key="4">
    <source>
        <dbReference type="ARBA" id="ARBA00022692"/>
    </source>
</evidence>
<dbReference type="Pfam" id="PF01435">
    <property type="entry name" value="Peptidase_M48"/>
    <property type="match status" value="1"/>
</dbReference>
<dbReference type="Proteomes" id="UP000248886">
    <property type="component" value="Unassembled WGS sequence"/>
</dbReference>
<evidence type="ECO:0000313" key="15">
    <source>
        <dbReference type="Proteomes" id="UP000248886"/>
    </source>
</evidence>
<dbReference type="InterPro" id="IPR001915">
    <property type="entry name" value="Peptidase_M48"/>
</dbReference>
<dbReference type="GO" id="GO:0005886">
    <property type="term" value="C:plasma membrane"/>
    <property type="evidence" value="ECO:0007669"/>
    <property type="project" value="UniProtKB-SubCell"/>
</dbReference>